<keyword evidence="1" id="KW-1133">Transmembrane helix</keyword>
<dbReference type="EMBL" id="JAVREI010000002">
    <property type="protein sequence ID" value="MDT0275566.1"/>
    <property type="molecule type" value="Genomic_DNA"/>
</dbReference>
<dbReference type="Proteomes" id="UP001183222">
    <property type="component" value="Unassembled WGS sequence"/>
</dbReference>
<dbReference type="RefSeq" id="WP_311344382.1">
    <property type="nucleotide sequence ID" value="NZ_JAVREI010000002.1"/>
</dbReference>
<feature type="transmembrane region" description="Helical" evidence="1">
    <location>
        <begin position="34"/>
        <end position="53"/>
    </location>
</feature>
<evidence type="ECO:0000313" key="3">
    <source>
        <dbReference type="Proteomes" id="UP001183222"/>
    </source>
</evidence>
<reference evidence="3" key="1">
    <citation type="submission" date="2023-07" db="EMBL/GenBank/DDBJ databases">
        <title>30 novel species of actinomycetes from the DSMZ collection.</title>
        <authorList>
            <person name="Nouioui I."/>
        </authorList>
    </citation>
    <scope>NUCLEOTIDE SEQUENCE [LARGE SCALE GENOMIC DNA]</scope>
    <source>
        <strain evidence="3">DSM 46792</strain>
    </source>
</reference>
<sequence length="107" mass="11044">MLRSMRCCLNPKVIGGLIAAGVALWLMAPATSTAALPLLIALVCPLSMGVMMWQMNRGGGNCGASGGPSPAAAPSVDVDEELRQAREEVSIARARQQLGDRGNQAPA</sequence>
<protein>
    <submittedName>
        <fullName evidence="2">DUF2933 domain-containing protein</fullName>
    </submittedName>
</protein>
<keyword evidence="3" id="KW-1185">Reference proteome</keyword>
<gene>
    <name evidence="2" type="ORF">RM425_06580</name>
</gene>
<proteinExistence type="predicted"/>
<comment type="caution">
    <text evidence="2">The sequence shown here is derived from an EMBL/GenBank/DDBJ whole genome shotgun (WGS) entry which is preliminary data.</text>
</comment>
<organism evidence="2 3">
    <name type="scientific">Blastococcus goldschmidtiae</name>
    <dbReference type="NCBI Taxonomy" id="3075546"/>
    <lineage>
        <taxon>Bacteria</taxon>
        <taxon>Bacillati</taxon>
        <taxon>Actinomycetota</taxon>
        <taxon>Actinomycetes</taxon>
        <taxon>Geodermatophilales</taxon>
        <taxon>Geodermatophilaceae</taxon>
        <taxon>Blastococcus</taxon>
    </lineage>
</organism>
<keyword evidence="1" id="KW-0472">Membrane</keyword>
<evidence type="ECO:0000313" key="2">
    <source>
        <dbReference type="EMBL" id="MDT0275566.1"/>
    </source>
</evidence>
<evidence type="ECO:0000256" key="1">
    <source>
        <dbReference type="SAM" id="Phobius"/>
    </source>
</evidence>
<feature type="transmembrane region" description="Helical" evidence="1">
    <location>
        <begin position="12"/>
        <end position="28"/>
    </location>
</feature>
<name>A0ABU2K601_9ACTN</name>
<accession>A0ABU2K601</accession>
<keyword evidence="1" id="KW-0812">Transmembrane</keyword>